<name>A0A919LCH0_9ACTN</name>
<keyword evidence="1" id="KW-0472">Membrane</keyword>
<proteinExistence type="predicted"/>
<accession>A0A919LCH0</accession>
<reference evidence="2" key="1">
    <citation type="submission" date="2020-09" db="EMBL/GenBank/DDBJ databases">
        <title>Whole genome shotgun sequence of Streptomyces xanthophaeus NBRC 12829.</title>
        <authorList>
            <person name="Komaki H."/>
            <person name="Tamura T."/>
        </authorList>
    </citation>
    <scope>NUCLEOTIDE SEQUENCE</scope>
    <source>
        <strain evidence="2">NBRC 12829</strain>
    </source>
</reference>
<dbReference type="EMBL" id="BNEE01000006">
    <property type="protein sequence ID" value="GHI85176.1"/>
    <property type="molecule type" value="Genomic_DNA"/>
</dbReference>
<evidence type="ECO:0000313" key="2">
    <source>
        <dbReference type="EMBL" id="GHI85176.1"/>
    </source>
</evidence>
<dbReference type="RefSeq" id="WP_031139709.1">
    <property type="nucleotide sequence ID" value="NZ_BNEE01000006.1"/>
</dbReference>
<sequence length="120" mass="11859">MTAALAVSAGSLVFLARGTARLGEVLREAGLAGPGTVAADRLLSGAVLPAGQAAGPLVRQAFHRATAAGLAHGFAGAMFWLGVLSLAAIPLWLLLMPALRTDRQEARGDGGGGGSGSSGR</sequence>
<evidence type="ECO:0000313" key="3">
    <source>
        <dbReference type="Proteomes" id="UP000600026"/>
    </source>
</evidence>
<dbReference type="AlphaFoldDB" id="A0A919LCH0"/>
<keyword evidence="3" id="KW-1185">Reference proteome</keyword>
<dbReference type="Proteomes" id="UP000600026">
    <property type="component" value="Unassembled WGS sequence"/>
</dbReference>
<protein>
    <submittedName>
        <fullName evidence="2">Uncharacterized protein</fullName>
    </submittedName>
</protein>
<keyword evidence="1" id="KW-0812">Transmembrane</keyword>
<comment type="caution">
    <text evidence="2">The sequence shown here is derived from an EMBL/GenBank/DDBJ whole genome shotgun (WGS) entry which is preliminary data.</text>
</comment>
<organism evidence="2 3">
    <name type="scientific">Streptomyces xanthophaeus</name>
    <dbReference type="NCBI Taxonomy" id="67385"/>
    <lineage>
        <taxon>Bacteria</taxon>
        <taxon>Bacillati</taxon>
        <taxon>Actinomycetota</taxon>
        <taxon>Actinomycetes</taxon>
        <taxon>Kitasatosporales</taxon>
        <taxon>Streptomycetaceae</taxon>
        <taxon>Streptomyces</taxon>
    </lineage>
</organism>
<evidence type="ECO:0000256" key="1">
    <source>
        <dbReference type="SAM" id="Phobius"/>
    </source>
</evidence>
<feature type="transmembrane region" description="Helical" evidence="1">
    <location>
        <begin position="74"/>
        <end position="95"/>
    </location>
</feature>
<keyword evidence="1" id="KW-1133">Transmembrane helix</keyword>
<gene>
    <name evidence="2" type="ORF">Sxan_25400</name>
</gene>